<dbReference type="SUPFAM" id="SSF48008">
    <property type="entry name" value="GntR ligand-binding domain-like"/>
    <property type="match status" value="1"/>
</dbReference>
<dbReference type="PROSITE" id="PS50949">
    <property type="entry name" value="HTH_GNTR"/>
    <property type="match status" value="1"/>
</dbReference>
<dbReference type="SMART" id="SM00895">
    <property type="entry name" value="FCD"/>
    <property type="match status" value="1"/>
</dbReference>
<dbReference type="PANTHER" id="PTHR43537:SF44">
    <property type="entry name" value="GNTR FAMILY REGULATORY PROTEIN"/>
    <property type="match status" value="1"/>
</dbReference>
<dbReference type="PANTHER" id="PTHR43537">
    <property type="entry name" value="TRANSCRIPTIONAL REGULATOR, GNTR FAMILY"/>
    <property type="match status" value="1"/>
</dbReference>
<sequence>MTETNDTEHMHIPVANQLAVDIIDGKWAVGSAMTLEDMQSRFGVSRTVAREASRHLEAAGAITIRRRVGLVAQDPEHWQALNPQVIAWKLHSSQRKQELLALTELRLSIEPAAARYAAVRASLEDKAKLPVMALQMKQLGEQGNLAEFHKLDVEFHRQVLQCSGNELFAAFAGTVATVLRGRVEINMYPQQPAPEALRAHVAVGEAILNGDADAAYEAMREIVDEVDEALRDNPML</sequence>
<feature type="domain" description="HTH gntR-type" evidence="4">
    <location>
        <begin position="8"/>
        <end position="75"/>
    </location>
</feature>
<dbReference type="SMART" id="SM00345">
    <property type="entry name" value="HTH_GNTR"/>
    <property type="match status" value="1"/>
</dbReference>
<dbReference type="InterPro" id="IPR008920">
    <property type="entry name" value="TF_FadR/GntR_C"/>
</dbReference>
<keyword evidence="6" id="KW-1185">Reference proteome</keyword>
<dbReference type="Gene3D" id="1.20.120.530">
    <property type="entry name" value="GntR ligand-binding domain-like"/>
    <property type="match status" value="1"/>
</dbReference>
<keyword evidence="2" id="KW-0238">DNA-binding</keyword>
<keyword evidence="3" id="KW-0804">Transcription</keyword>
<dbReference type="InterPro" id="IPR036390">
    <property type="entry name" value="WH_DNA-bd_sf"/>
</dbReference>
<reference evidence="5 6" key="1">
    <citation type="submission" date="2020-02" db="EMBL/GenBank/DDBJ databases">
        <title>Characterization of phylogenetic diversity of novel bifidobacterial species isolated in Czech ZOOs.</title>
        <authorList>
            <person name="Lugli G.A."/>
            <person name="Vera N.B."/>
            <person name="Ventura M."/>
        </authorList>
    </citation>
    <scope>NUCLEOTIDE SEQUENCE [LARGE SCALE GENOMIC DNA]</scope>
    <source>
        <strain evidence="5 6">DSM 109960</strain>
    </source>
</reference>
<evidence type="ECO:0000256" key="1">
    <source>
        <dbReference type="ARBA" id="ARBA00023015"/>
    </source>
</evidence>
<dbReference type="Pfam" id="PF07729">
    <property type="entry name" value="FCD"/>
    <property type="match status" value="1"/>
</dbReference>
<dbReference type="RefSeq" id="WP_169080847.1">
    <property type="nucleotide sequence ID" value="NZ_JAAIIF010000018.1"/>
</dbReference>
<dbReference type="AlphaFoldDB" id="A0A7Y0EV57"/>
<dbReference type="InterPro" id="IPR011711">
    <property type="entry name" value="GntR_C"/>
</dbReference>
<evidence type="ECO:0000313" key="6">
    <source>
        <dbReference type="Proteomes" id="UP000529710"/>
    </source>
</evidence>
<comment type="caution">
    <text evidence="5">The sequence shown here is derived from an EMBL/GenBank/DDBJ whole genome shotgun (WGS) entry which is preliminary data.</text>
</comment>
<evidence type="ECO:0000313" key="5">
    <source>
        <dbReference type="EMBL" id="NMM96983.1"/>
    </source>
</evidence>
<dbReference type="Pfam" id="PF00392">
    <property type="entry name" value="GntR"/>
    <property type="match status" value="1"/>
</dbReference>
<keyword evidence="1" id="KW-0805">Transcription regulation</keyword>
<name>A0A7Y0EV57_9BIFI</name>
<protein>
    <submittedName>
        <fullName evidence="5">Transcriptional regulator</fullName>
    </submittedName>
</protein>
<dbReference type="GO" id="GO:0003700">
    <property type="term" value="F:DNA-binding transcription factor activity"/>
    <property type="evidence" value="ECO:0007669"/>
    <property type="project" value="InterPro"/>
</dbReference>
<accession>A0A7Y0EV57</accession>
<dbReference type="EMBL" id="JAAIIF010000018">
    <property type="protein sequence ID" value="NMM96983.1"/>
    <property type="molecule type" value="Genomic_DNA"/>
</dbReference>
<gene>
    <name evidence="5" type="ORF">G1C98_1721</name>
</gene>
<evidence type="ECO:0000259" key="4">
    <source>
        <dbReference type="PROSITE" id="PS50949"/>
    </source>
</evidence>
<dbReference type="SUPFAM" id="SSF46785">
    <property type="entry name" value="Winged helix' DNA-binding domain"/>
    <property type="match status" value="1"/>
</dbReference>
<evidence type="ECO:0000256" key="3">
    <source>
        <dbReference type="ARBA" id="ARBA00023163"/>
    </source>
</evidence>
<proteinExistence type="predicted"/>
<dbReference type="GO" id="GO:0003677">
    <property type="term" value="F:DNA binding"/>
    <property type="evidence" value="ECO:0007669"/>
    <property type="project" value="UniProtKB-KW"/>
</dbReference>
<dbReference type="Proteomes" id="UP000529710">
    <property type="component" value="Unassembled WGS sequence"/>
</dbReference>
<organism evidence="5 6">
    <name type="scientific">Bifidobacterium erythrocebi</name>
    <dbReference type="NCBI Taxonomy" id="2675325"/>
    <lineage>
        <taxon>Bacteria</taxon>
        <taxon>Bacillati</taxon>
        <taxon>Actinomycetota</taxon>
        <taxon>Actinomycetes</taxon>
        <taxon>Bifidobacteriales</taxon>
        <taxon>Bifidobacteriaceae</taxon>
        <taxon>Bifidobacterium</taxon>
    </lineage>
</organism>
<dbReference type="InterPro" id="IPR036388">
    <property type="entry name" value="WH-like_DNA-bd_sf"/>
</dbReference>
<dbReference type="InterPro" id="IPR000524">
    <property type="entry name" value="Tscrpt_reg_HTH_GntR"/>
</dbReference>
<dbReference type="Gene3D" id="1.10.10.10">
    <property type="entry name" value="Winged helix-like DNA-binding domain superfamily/Winged helix DNA-binding domain"/>
    <property type="match status" value="1"/>
</dbReference>
<evidence type="ECO:0000256" key="2">
    <source>
        <dbReference type="ARBA" id="ARBA00023125"/>
    </source>
</evidence>